<dbReference type="InterPro" id="IPR041913">
    <property type="entry name" value="POLD3_sf"/>
</dbReference>
<gene>
    <name evidence="6" type="ORF">DIATSA_LOCUS5147</name>
</gene>
<dbReference type="Proteomes" id="UP001153714">
    <property type="component" value="Chromosome 17"/>
</dbReference>
<dbReference type="GO" id="GO:1904161">
    <property type="term" value="P:DNA synthesis involved in UV-damage excision repair"/>
    <property type="evidence" value="ECO:0007669"/>
    <property type="project" value="TreeGrafter"/>
</dbReference>
<feature type="region of interest" description="Disordered" evidence="5">
    <location>
        <begin position="403"/>
        <end position="431"/>
    </location>
</feature>
<dbReference type="GO" id="GO:0006271">
    <property type="term" value="P:DNA strand elongation involved in DNA replication"/>
    <property type="evidence" value="ECO:0007669"/>
    <property type="project" value="TreeGrafter"/>
</dbReference>
<protein>
    <recommendedName>
        <fullName evidence="2">DNA polymerase delta subunit 3</fullName>
    </recommendedName>
</protein>
<proteinExistence type="predicted"/>
<feature type="region of interest" description="Disordered" evidence="5">
    <location>
        <begin position="173"/>
        <end position="248"/>
    </location>
</feature>
<reference evidence="6" key="1">
    <citation type="submission" date="2021-12" db="EMBL/GenBank/DDBJ databases">
        <authorList>
            <person name="King R."/>
        </authorList>
    </citation>
    <scope>NUCLEOTIDE SEQUENCE</scope>
</reference>
<dbReference type="GO" id="GO:0043625">
    <property type="term" value="C:delta DNA polymerase complex"/>
    <property type="evidence" value="ECO:0007669"/>
    <property type="project" value="InterPro"/>
</dbReference>
<feature type="compositionally biased region" description="Polar residues" evidence="5">
    <location>
        <begin position="198"/>
        <end position="224"/>
    </location>
</feature>
<comment type="subcellular location">
    <subcellularLocation>
        <location evidence="1">Nucleus</location>
    </subcellularLocation>
</comment>
<dbReference type="GO" id="GO:0003887">
    <property type="term" value="F:DNA-directed DNA polymerase activity"/>
    <property type="evidence" value="ECO:0007669"/>
    <property type="project" value="TreeGrafter"/>
</dbReference>
<evidence type="ECO:0000313" key="7">
    <source>
        <dbReference type="Proteomes" id="UP001153714"/>
    </source>
</evidence>
<dbReference type="PANTHER" id="PTHR17598">
    <property type="entry name" value="DNA POLYMERASE DELTA SUBUNIT 3"/>
    <property type="match status" value="1"/>
</dbReference>
<dbReference type="OrthoDB" id="514823at2759"/>
<evidence type="ECO:0000256" key="1">
    <source>
        <dbReference type="ARBA" id="ARBA00004123"/>
    </source>
</evidence>
<feature type="compositionally biased region" description="Basic and acidic residues" evidence="5">
    <location>
        <begin position="306"/>
        <end position="319"/>
    </location>
</feature>
<evidence type="ECO:0000256" key="2">
    <source>
        <dbReference type="ARBA" id="ARBA00017589"/>
    </source>
</evidence>
<dbReference type="Gene3D" id="3.90.1030.20">
    <property type="entry name" value="DNA polymerase delta, p66 (Cdc27) subunit, wHTH domain"/>
    <property type="match status" value="1"/>
</dbReference>
<organism evidence="6 7">
    <name type="scientific">Diatraea saccharalis</name>
    <name type="common">sugarcane borer</name>
    <dbReference type="NCBI Taxonomy" id="40085"/>
    <lineage>
        <taxon>Eukaryota</taxon>
        <taxon>Metazoa</taxon>
        <taxon>Ecdysozoa</taxon>
        <taxon>Arthropoda</taxon>
        <taxon>Hexapoda</taxon>
        <taxon>Insecta</taxon>
        <taxon>Pterygota</taxon>
        <taxon>Neoptera</taxon>
        <taxon>Endopterygota</taxon>
        <taxon>Lepidoptera</taxon>
        <taxon>Glossata</taxon>
        <taxon>Ditrysia</taxon>
        <taxon>Pyraloidea</taxon>
        <taxon>Crambidae</taxon>
        <taxon>Crambinae</taxon>
        <taxon>Diatraea</taxon>
    </lineage>
</organism>
<keyword evidence="4" id="KW-0539">Nucleus</keyword>
<dbReference type="Pfam" id="PF09507">
    <property type="entry name" value="CDC27"/>
    <property type="match status" value="1"/>
</dbReference>
<reference evidence="6" key="2">
    <citation type="submission" date="2022-10" db="EMBL/GenBank/DDBJ databases">
        <authorList>
            <consortium name="ENA_rothamsted_submissions"/>
            <consortium name="culmorum"/>
            <person name="King R."/>
        </authorList>
    </citation>
    <scope>NUCLEOTIDE SEQUENCE</scope>
</reference>
<feature type="compositionally biased region" description="Polar residues" evidence="5">
    <location>
        <begin position="178"/>
        <end position="188"/>
    </location>
</feature>
<dbReference type="InterPro" id="IPR019038">
    <property type="entry name" value="POLD3"/>
</dbReference>
<dbReference type="PANTHER" id="PTHR17598:SF13">
    <property type="entry name" value="DNA POLYMERASE DELTA SUBUNIT 3"/>
    <property type="match status" value="1"/>
</dbReference>
<evidence type="ECO:0000256" key="3">
    <source>
        <dbReference type="ARBA" id="ARBA00022705"/>
    </source>
</evidence>
<sequence length="440" mass="50061">MKHIGTNNLSTVKEMLLDERRLVTYVSLSKELCIHVNESKSLLTEILKELRQNPKKIDLSVNHIISGLLDDNRAHTAVCNETELSELQAKFKKVFFQHLYSLCVGNPSVDNVSLMMVNKFEDFPLCTGLIKSNLCQRKSAEETRNSKINNQDIIPEEKSSIVVKTYVKQEIKNERNSSSEGNTIIKTNHTTELKSKTELQQSPKKSISNGSSQKIQSKNTNKNQKGIAGFFNKGANTSAKKSMNGTQENTINKTNNIIKTEKMDVDEEADKFKKNGEDNTSKLEFNNVEQIKKTAKVDKKRKRIQHVSDSESEEEKKDPLDEDLFIEPDSEDEIPPTPLVNTVKINSGFVNPKKRRKIVDKTYTDEDGYILTKKEEIYESCSDNDEEINVKENIQNVRVVPKTIETSPKEKNNGIKNSKKKTNSPQKGKQVTLMNFFKKV</sequence>
<dbReference type="EMBL" id="OU893348">
    <property type="protein sequence ID" value="CAG9787253.1"/>
    <property type="molecule type" value="Genomic_DNA"/>
</dbReference>
<feature type="region of interest" description="Disordered" evidence="5">
    <location>
        <begin position="294"/>
        <end position="320"/>
    </location>
</feature>
<evidence type="ECO:0000256" key="4">
    <source>
        <dbReference type="ARBA" id="ARBA00023242"/>
    </source>
</evidence>
<accession>A0A9N9R0Y6</accession>
<evidence type="ECO:0000256" key="5">
    <source>
        <dbReference type="SAM" id="MobiDB-lite"/>
    </source>
</evidence>
<keyword evidence="7" id="KW-1185">Reference proteome</keyword>
<feature type="compositionally biased region" description="Polar residues" evidence="5">
    <location>
        <begin position="234"/>
        <end position="247"/>
    </location>
</feature>
<keyword evidence="3" id="KW-0235">DNA replication</keyword>
<dbReference type="AlphaFoldDB" id="A0A9N9R0Y6"/>
<dbReference type="GO" id="GO:0006297">
    <property type="term" value="P:nucleotide-excision repair, DNA gap filling"/>
    <property type="evidence" value="ECO:0007669"/>
    <property type="project" value="TreeGrafter"/>
</dbReference>
<evidence type="ECO:0000313" key="6">
    <source>
        <dbReference type="EMBL" id="CAG9787253.1"/>
    </source>
</evidence>
<name>A0A9N9R0Y6_9NEOP</name>